<reference evidence="2" key="1">
    <citation type="journal article" date="2022" name="Mol. Ecol. Resour.">
        <title>The genomes of chicory, endive, great burdock and yacon provide insights into Asteraceae palaeo-polyploidization history and plant inulin production.</title>
        <authorList>
            <person name="Fan W."/>
            <person name="Wang S."/>
            <person name="Wang H."/>
            <person name="Wang A."/>
            <person name="Jiang F."/>
            <person name="Liu H."/>
            <person name="Zhao H."/>
            <person name="Xu D."/>
            <person name="Zhang Y."/>
        </authorList>
    </citation>
    <scope>NUCLEOTIDE SEQUENCE [LARGE SCALE GENOMIC DNA]</scope>
    <source>
        <strain evidence="2">cv. Yunnan</strain>
    </source>
</reference>
<sequence length="811" mass="92222">MAIGKPRGHKRPSGGPCPSTVTTVVLVTVCVFSLWMLTSNSITSPSKTTILINTSSFLKSNRKIPTETEQDKHVDLLSNHSNSRIDVAPRDDELKAQDDQETGQSYKLDDDRDWLAETESEGKQESANNVVDDDAESLNDSDVGKQEAEEEQEEGKEEHEIEISTSGTEDNKDGSKEKKYKTRKIEVTDDQQSDNGNQEDDISDLEGNQEQEIINQEHKNGTENKQDQEQEEQEQEQEHHEDEDDGPIESHSIATETKAHVENQEAKDVRNKMEQAKIESMIVPNTTIRIKALDARNSTVAKGDVNGYIDGYEWGLCNVTDGADYMPCLDNGITRQCPNEPHACLVPLPDDYKTPIAWPQSRDKIWLHNMPNKALSNFRGNQNWVKVTGEFITFLKGAMHYINFLQEVVPKIAWGKHTRVVLDIGCGVANFGGYLFDKEVLTMSLASKDDQASQIQFALERGIPAISAAMGTQRLPFPSRVFDIVHCVRCKVPWHKDGGILLLEVNRMLRPGGYFVWSATPVYGTLEEDVQIWKEMSALTVAMCWELVTIKKDKVNTMGVAIYRKPDSNECYNVVKEKKPPTCKPDDDPDFAWYVPLQTCMHMVPMVETERGSHWPEEWPARVQKPPYWLNKTQIENFIQEYEHWKRVIKKTYTSKLGINWTNLRNVMDMRAVYGGFAAALTDLKLWVLNVVNVDSPDTLPMIFERGLVGTYHDWCESFSSYPRTYDLLHADHLFSEVTKRCRIKGVVAEIDRILRPGGVLIARDEPTMITNIERFLRSLDWEVNSTFINKQGVISGRKSLWRPSTYITPS</sequence>
<dbReference type="EMBL" id="CM042039">
    <property type="protein sequence ID" value="KAI3726530.1"/>
    <property type="molecule type" value="Genomic_DNA"/>
</dbReference>
<reference evidence="1 2" key="2">
    <citation type="journal article" date="2022" name="Mol. Ecol. Resour.">
        <title>The genomes of chicory, endive, great burdock and yacon provide insights into Asteraceae paleo-polyploidization history and plant inulin production.</title>
        <authorList>
            <person name="Fan W."/>
            <person name="Wang S."/>
            <person name="Wang H."/>
            <person name="Wang A."/>
            <person name="Jiang F."/>
            <person name="Liu H."/>
            <person name="Zhao H."/>
            <person name="Xu D."/>
            <person name="Zhang Y."/>
        </authorList>
    </citation>
    <scope>NUCLEOTIDE SEQUENCE [LARGE SCALE GENOMIC DNA]</scope>
    <source>
        <strain evidence="2">cv. Yunnan</strain>
        <tissue evidence="1">Leaves</tissue>
    </source>
</reference>
<keyword evidence="2" id="KW-1185">Reference proteome</keyword>
<comment type="caution">
    <text evidence="1">The sequence shown here is derived from an EMBL/GenBank/DDBJ whole genome shotgun (WGS) entry which is preliminary data.</text>
</comment>
<evidence type="ECO:0000313" key="1">
    <source>
        <dbReference type="EMBL" id="KAI3726530.1"/>
    </source>
</evidence>
<name>A0ACB9BWZ7_9ASTR</name>
<dbReference type="Proteomes" id="UP001056120">
    <property type="component" value="Linkage Group LG22"/>
</dbReference>
<evidence type="ECO:0000313" key="2">
    <source>
        <dbReference type="Proteomes" id="UP001056120"/>
    </source>
</evidence>
<protein>
    <submittedName>
        <fullName evidence="1">Uncharacterized protein</fullName>
    </submittedName>
</protein>
<proteinExistence type="predicted"/>
<gene>
    <name evidence="1" type="ORF">L1987_66328</name>
</gene>
<accession>A0ACB9BWZ7</accession>
<organism evidence="1 2">
    <name type="scientific">Smallanthus sonchifolius</name>
    <dbReference type="NCBI Taxonomy" id="185202"/>
    <lineage>
        <taxon>Eukaryota</taxon>
        <taxon>Viridiplantae</taxon>
        <taxon>Streptophyta</taxon>
        <taxon>Embryophyta</taxon>
        <taxon>Tracheophyta</taxon>
        <taxon>Spermatophyta</taxon>
        <taxon>Magnoliopsida</taxon>
        <taxon>eudicotyledons</taxon>
        <taxon>Gunneridae</taxon>
        <taxon>Pentapetalae</taxon>
        <taxon>asterids</taxon>
        <taxon>campanulids</taxon>
        <taxon>Asterales</taxon>
        <taxon>Asteraceae</taxon>
        <taxon>Asteroideae</taxon>
        <taxon>Heliantheae alliance</taxon>
        <taxon>Millerieae</taxon>
        <taxon>Smallanthus</taxon>
    </lineage>
</organism>